<evidence type="ECO:0000313" key="3">
    <source>
        <dbReference type="Proteomes" id="UP000007800"/>
    </source>
</evidence>
<dbReference type="AlphaFoldDB" id="C5LG79"/>
<name>C5LG79_PERM5</name>
<evidence type="ECO:0000313" key="2">
    <source>
        <dbReference type="EMBL" id="EER04334.1"/>
    </source>
</evidence>
<dbReference type="RefSeq" id="XP_002772518.1">
    <property type="nucleotide sequence ID" value="XM_002772472.1"/>
</dbReference>
<dbReference type="GeneID" id="9036899"/>
<sequence>MQQQLHLQGLLQVGGSNTTRTEKSTHNENGNEQRVEAEIIQRPGDALAYFYYQHCSR</sequence>
<protein>
    <submittedName>
        <fullName evidence="2">Uncharacterized protein</fullName>
    </submittedName>
</protein>
<feature type="compositionally biased region" description="Basic and acidic residues" evidence="1">
    <location>
        <begin position="20"/>
        <end position="36"/>
    </location>
</feature>
<gene>
    <name evidence="2" type="ORF">Pmar_PMAR021841</name>
</gene>
<proteinExistence type="predicted"/>
<dbReference type="InParanoid" id="C5LG79"/>
<dbReference type="EMBL" id="GG681723">
    <property type="protein sequence ID" value="EER04334.1"/>
    <property type="molecule type" value="Genomic_DNA"/>
</dbReference>
<keyword evidence="3" id="KW-1185">Reference proteome</keyword>
<reference evidence="2 3" key="1">
    <citation type="submission" date="2008-07" db="EMBL/GenBank/DDBJ databases">
        <authorList>
            <person name="El-Sayed N."/>
            <person name="Caler E."/>
            <person name="Inman J."/>
            <person name="Amedeo P."/>
            <person name="Hass B."/>
            <person name="Wortman J."/>
        </authorList>
    </citation>
    <scope>NUCLEOTIDE SEQUENCE [LARGE SCALE GENOMIC DNA]</scope>
    <source>
        <strain evidence="3">ATCC 50983 / TXsc</strain>
    </source>
</reference>
<organism evidence="3">
    <name type="scientific">Perkinsus marinus (strain ATCC 50983 / TXsc)</name>
    <dbReference type="NCBI Taxonomy" id="423536"/>
    <lineage>
        <taxon>Eukaryota</taxon>
        <taxon>Sar</taxon>
        <taxon>Alveolata</taxon>
        <taxon>Perkinsozoa</taxon>
        <taxon>Perkinsea</taxon>
        <taxon>Perkinsida</taxon>
        <taxon>Perkinsidae</taxon>
        <taxon>Perkinsus</taxon>
    </lineage>
</organism>
<evidence type="ECO:0000256" key="1">
    <source>
        <dbReference type="SAM" id="MobiDB-lite"/>
    </source>
</evidence>
<feature type="region of interest" description="Disordered" evidence="1">
    <location>
        <begin position="1"/>
        <end position="36"/>
    </location>
</feature>
<feature type="compositionally biased region" description="Low complexity" evidence="1">
    <location>
        <begin position="1"/>
        <end position="15"/>
    </location>
</feature>
<dbReference type="Proteomes" id="UP000007800">
    <property type="component" value="Unassembled WGS sequence"/>
</dbReference>
<accession>C5LG79</accession>